<organism evidence="2">
    <name type="scientific">Micromonas pusilla (strain CCMP1545)</name>
    <name type="common">Picoplanktonic green alga</name>
    <dbReference type="NCBI Taxonomy" id="564608"/>
    <lineage>
        <taxon>Eukaryota</taxon>
        <taxon>Viridiplantae</taxon>
        <taxon>Chlorophyta</taxon>
        <taxon>Mamiellophyceae</taxon>
        <taxon>Mamiellales</taxon>
        <taxon>Mamiellaceae</taxon>
        <taxon>Micromonas</taxon>
    </lineage>
</organism>
<keyword evidence="2" id="KW-1185">Reference proteome</keyword>
<reference evidence="1 2" key="1">
    <citation type="journal article" date="2009" name="Science">
        <title>Green evolution and dynamic adaptations revealed by genomes of the marine picoeukaryotes Micromonas.</title>
        <authorList>
            <person name="Worden A.Z."/>
            <person name="Lee J.H."/>
            <person name="Mock T."/>
            <person name="Rouze P."/>
            <person name="Simmons M.P."/>
            <person name="Aerts A.L."/>
            <person name="Allen A.E."/>
            <person name="Cuvelier M.L."/>
            <person name="Derelle E."/>
            <person name="Everett M.V."/>
            <person name="Foulon E."/>
            <person name="Grimwood J."/>
            <person name="Gundlach H."/>
            <person name="Henrissat B."/>
            <person name="Napoli C."/>
            <person name="McDonald S.M."/>
            <person name="Parker M.S."/>
            <person name="Rombauts S."/>
            <person name="Salamov A."/>
            <person name="Von Dassow P."/>
            <person name="Badger J.H."/>
            <person name="Coutinho P.M."/>
            <person name="Demir E."/>
            <person name="Dubchak I."/>
            <person name="Gentemann C."/>
            <person name="Eikrem W."/>
            <person name="Gready J.E."/>
            <person name="John U."/>
            <person name="Lanier W."/>
            <person name="Lindquist E.A."/>
            <person name="Lucas S."/>
            <person name="Mayer K.F."/>
            <person name="Moreau H."/>
            <person name="Not F."/>
            <person name="Otillar R."/>
            <person name="Panaud O."/>
            <person name="Pangilinan J."/>
            <person name="Paulsen I."/>
            <person name="Piegu B."/>
            <person name="Poliakov A."/>
            <person name="Robbens S."/>
            <person name="Schmutz J."/>
            <person name="Toulza E."/>
            <person name="Wyss T."/>
            <person name="Zelensky A."/>
            <person name="Zhou K."/>
            <person name="Armbrust E.V."/>
            <person name="Bhattacharya D."/>
            <person name="Goodenough U.W."/>
            <person name="Van de Peer Y."/>
            <person name="Grigoriev I.V."/>
        </authorList>
    </citation>
    <scope>NUCLEOTIDE SEQUENCE [LARGE SCALE GENOMIC DNA]</scope>
    <source>
        <strain evidence="1 2">CCMP1545</strain>
    </source>
</reference>
<accession>C1N635</accession>
<proteinExistence type="predicted"/>
<gene>
    <name evidence="1" type="ORF">MICPUCDRAFT_53142</name>
</gene>
<dbReference type="GeneID" id="9688906"/>
<dbReference type="AlphaFoldDB" id="C1N635"/>
<sequence>MDAAFDPPPALEMEMEPRELVRGESAKATRCFTTVLLRAMRASREPSLTREESIAWASYVVVKIAARMIRCHPTPSAFDELLRAMAATRVVDADAAGDGASWRATRRAAGWLLLRELRRDRGAETRASRWAMELATRIAAEGGPEEGGGGGVEGERYDRAREYERTLFGSFEVDASVDAGVRAFFFL</sequence>
<dbReference type="Proteomes" id="UP000001876">
    <property type="component" value="Unassembled WGS sequence"/>
</dbReference>
<name>C1N635_MICPC</name>
<evidence type="ECO:0000313" key="1">
    <source>
        <dbReference type="EMBL" id="EEH52603.1"/>
    </source>
</evidence>
<dbReference type="KEGG" id="mpp:MICPUCDRAFT_53142"/>
<evidence type="ECO:0000313" key="2">
    <source>
        <dbReference type="Proteomes" id="UP000001876"/>
    </source>
</evidence>
<protein>
    <submittedName>
        <fullName evidence="1">Predicted protein</fullName>
    </submittedName>
</protein>
<dbReference type="EMBL" id="GG663748">
    <property type="protein sequence ID" value="EEH52603.1"/>
    <property type="molecule type" value="Genomic_DNA"/>
</dbReference>
<dbReference type="RefSeq" id="XP_003063467.1">
    <property type="nucleotide sequence ID" value="XM_003063421.1"/>
</dbReference>